<accession>A0A0E9W6Z3</accession>
<dbReference type="AlphaFoldDB" id="A0A0E9W6Z3"/>
<organism evidence="1">
    <name type="scientific">Anguilla anguilla</name>
    <name type="common">European freshwater eel</name>
    <name type="synonym">Muraena anguilla</name>
    <dbReference type="NCBI Taxonomy" id="7936"/>
    <lineage>
        <taxon>Eukaryota</taxon>
        <taxon>Metazoa</taxon>
        <taxon>Chordata</taxon>
        <taxon>Craniata</taxon>
        <taxon>Vertebrata</taxon>
        <taxon>Euteleostomi</taxon>
        <taxon>Actinopterygii</taxon>
        <taxon>Neopterygii</taxon>
        <taxon>Teleostei</taxon>
        <taxon>Anguilliformes</taxon>
        <taxon>Anguillidae</taxon>
        <taxon>Anguilla</taxon>
    </lineage>
</organism>
<reference evidence="1" key="1">
    <citation type="submission" date="2014-11" db="EMBL/GenBank/DDBJ databases">
        <authorList>
            <person name="Amaro Gonzalez C."/>
        </authorList>
    </citation>
    <scope>NUCLEOTIDE SEQUENCE</scope>
</reference>
<proteinExistence type="predicted"/>
<evidence type="ECO:0000313" key="1">
    <source>
        <dbReference type="EMBL" id="JAH86127.1"/>
    </source>
</evidence>
<dbReference type="EMBL" id="GBXM01022450">
    <property type="protein sequence ID" value="JAH86127.1"/>
    <property type="molecule type" value="Transcribed_RNA"/>
</dbReference>
<reference evidence="1" key="2">
    <citation type="journal article" date="2015" name="Fish Shellfish Immunol.">
        <title>Early steps in the European eel (Anguilla anguilla)-Vibrio vulnificus interaction in the gills: Role of the RtxA13 toxin.</title>
        <authorList>
            <person name="Callol A."/>
            <person name="Pajuelo D."/>
            <person name="Ebbesson L."/>
            <person name="Teles M."/>
            <person name="MacKenzie S."/>
            <person name="Amaro C."/>
        </authorList>
    </citation>
    <scope>NUCLEOTIDE SEQUENCE</scope>
</reference>
<sequence>MLYIRFSGFVSISNIERLILQLCN</sequence>
<name>A0A0E9W6Z3_ANGAN</name>
<protein>
    <submittedName>
        <fullName evidence="1">Uncharacterized protein</fullName>
    </submittedName>
</protein>